<sequence length="325" mass="35069">MAGEQTLKVTDGRTIAYAQDGNTSSSIVLLFFHGAFGVGEASHTSPVVAAKNIHYVAPTLPGWGNSSPVPASKPYHVALAEDTTALLNHLYPDDSTLKTLYVAGGSFGSVPAQMLYGAPFELFPLGQRIAGCLLLAPFSPFRYHSDYTRSMTLPNYISIGPPGQYIPFKLLQRTLVVGLRGKMKTQASAEKFIRGSLFDKMGESERGAFRRWSQGKGRTENEVVGNMAGNVMRSVARTWDGFMGLGDIMHSDWGFHPDALDAEHTTGRAVFIVGSAGDTMAPDAMAKWLAVTYPNAKLKLISGGHLASLLHLDVIMDEFLEGVQA</sequence>
<evidence type="ECO:0000313" key="3">
    <source>
        <dbReference type="Proteomes" id="UP000565441"/>
    </source>
</evidence>
<gene>
    <name evidence="2" type="ORF">D9615_000256</name>
</gene>
<dbReference type="AlphaFoldDB" id="A0A8H5HRZ4"/>
<dbReference type="EMBL" id="JAACJP010000001">
    <property type="protein sequence ID" value="KAF5388412.1"/>
    <property type="molecule type" value="Genomic_DNA"/>
</dbReference>
<protein>
    <recommendedName>
        <fullName evidence="1">AB hydrolase-1 domain-containing protein</fullName>
    </recommendedName>
</protein>
<dbReference type="InterPro" id="IPR000073">
    <property type="entry name" value="AB_hydrolase_1"/>
</dbReference>
<accession>A0A8H5HRZ4</accession>
<dbReference type="Proteomes" id="UP000565441">
    <property type="component" value="Unassembled WGS sequence"/>
</dbReference>
<reference evidence="2 3" key="1">
    <citation type="journal article" date="2020" name="ISME J.">
        <title>Uncovering the hidden diversity of litter-decomposition mechanisms in mushroom-forming fungi.</title>
        <authorList>
            <person name="Floudas D."/>
            <person name="Bentzer J."/>
            <person name="Ahren D."/>
            <person name="Johansson T."/>
            <person name="Persson P."/>
            <person name="Tunlid A."/>
        </authorList>
    </citation>
    <scope>NUCLEOTIDE SEQUENCE [LARGE SCALE GENOMIC DNA]</scope>
    <source>
        <strain evidence="2 3">CBS 661.87</strain>
    </source>
</reference>
<name>A0A8H5HRZ4_9AGAR</name>
<dbReference type="SUPFAM" id="SSF53474">
    <property type="entry name" value="alpha/beta-Hydrolases"/>
    <property type="match status" value="1"/>
</dbReference>
<dbReference type="Gene3D" id="3.40.50.1820">
    <property type="entry name" value="alpha/beta hydrolase"/>
    <property type="match status" value="1"/>
</dbReference>
<dbReference type="Pfam" id="PF12697">
    <property type="entry name" value="Abhydrolase_6"/>
    <property type="match status" value="1"/>
</dbReference>
<evidence type="ECO:0000259" key="1">
    <source>
        <dbReference type="Pfam" id="PF12697"/>
    </source>
</evidence>
<organism evidence="2 3">
    <name type="scientific">Tricholomella constricta</name>
    <dbReference type="NCBI Taxonomy" id="117010"/>
    <lineage>
        <taxon>Eukaryota</taxon>
        <taxon>Fungi</taxon>
        <taxon>Dikarya</taxon>
        <taxon>Basidiomycota</taxon>
        <taxon>Agaricomycotina</taxon>
        <taxon>Agaricomycetes</taxon>
        <taxon>Agaricomycetidae</taxon>
        <taxon>Agaricales</taxon>
        <taxon>Tricholomatineae</taxon>
        <taxon>Lyophyllaceae</taxon>
        <taxon>Tricholomella</taxon>
    </lineage>
</organism>
<dbReference type="InterPro" id="IPR029058">
    <property type="entry name" value="AB_hydrolase_fold"/>
</dbReference>
<proteinExistence type="predicted"/>
<evidence type="ECO:0000313" key="2">
    <source>
        <dbReference type="EMBL" id="KAF5388412.1"/>
    </source>
</evidence>
<comment type="caution">
    <text evidence="2">The sequence shown here is derived from an EMBL/GenBank/DDBJ whole genome shotgun (WGS) entry which is preliminary data.</text>
</comment>
<keyword evidence="3" id="KW-1185">Reference proteome</keyword>
<feature type="domain" description="AB hydrolase-1" evidence="1">
    <location>
        <begin position="29"/>
        <end position="309"/>
    </location>
</feature>
<dbReference type="OrthoDB" id="294702at2759"/>